<dbReference type="EMBL" id="CP051177">
    <property type="protein sequence ID" value="QKX49552.1"/>
    <property type="molecule type" value="Genomic_DNA"/>
</dbReference>
<protein>
    <submittedName>
        <fullName evidence="1">Phenylacetate--CoA ligase family protein</fullName>
    </submittedName>
</protein>
<organism evidence="1 2">
    <name type="scientific">Planococcus glaciei</name>
    <dbReference type="NCBI Taxonomy" id="459472"/>
    <lineage>
        <taxon>Bacteria</taxon>
        <taxon>Bacillati</taxon>
        <taxon>Bacillota</taxon>
        <taxon>Bacilli</taxon>
        <taxon>Bacillales</taxon>
        <taxon>Caryophanaceae</taxon>
        <taxon>Planococcus</taxon>
    </lineage>
</organism>
<dbReference type="InterPro" id="IPR053158">
    <property type="entry name" value="CapK_Type1_Caps_Biosynth"/>
</dbReference>
<reference evidence="1 2" key="1">
    <citation type="submission" date="2020-04" db="EMBL/GenBank/DDBJ databases">
        <authorList>
            <person name="Pajer P."/>
            <person name="Broz P."/>
        </authorList>
    </citation>
    <scope>NUCLEOTIDE SEQUENCE [LARGE SCALE GENOMIC DNA]</scope>
    <source>
        <strain evidence="2">NRL-ATB46093</strain>
    </source>
</reference>
<keyword evidence="1" id="KW-0436">Ligase</keyword>
<evidence type="ECO:0000313" key="1">
    <source>
        <dbReference type="EMBL" id="QKX49552.1"/>
    </source>
</evidence>
<dbReference type="GO" id="GO:0016874">
    <property type="term" value="F:ligase activity"/>
    <property type="evidence" value="ECO:0007669"/>
    <property type="project" value="UniProtKB-KW"/>
</dbReference>
<keyword evidence="2" id="KW-1185">Reference proteome</keyword>
<evidence type="ECO:0000313" key="2">
    <source>
        <dbReference type="Proteomes" id="UP000509222"/>
    </source>
</evidence>
<name>A0A7H8Q7T8_9BACL</name>
<dbReference type="PANTHER" id="PTHR36932:SF1">
    <property type="entry name" value="CAPSULAR POLYSACCHARIDE BIOSYNTHESIS PROTEIN"/>
    <property type="match status" value="1"/>
</dbReference>
<accession>A0A7H8Q7T8</accession>
<dbReference type="RefSeq" id="WP_176294015.1">
    <property type="nucleotide sequence ID" value="NZ_CP051177.1"/>
</dbReference>
<sequence length="460" mass="53657">MGILEKIYDNSPIAFQNFMVSVSGYQRNKTRYGKEYYDHLNFLKDFDTWSLKEKLNYQKKELIDFIQYVKENSIFYKELYKDIDLSLIKEIEDLKKLPVVDKEMLRENINNVTTVPKKNAVEGHTGGTTGKSLVVLFTEKDMMKRMAMLDHFKARVGFEHRKMKRATFNGKHIVSPNQNKKVFWRYNMASKQMIYSSFHLTEENMKYYVASLNKFKPDAIDGFFMSMCDIAGYIERHKIELNFTPIALFPTSETLTKSGRDLLERVFKCKVYDQYASSEGAPFITECEKQQLHIELASGVFEHYDEESNEVLVTSFTTHGTPLIRYRIGDSITFNDSLEPCECNITSPLVQEIQGRKLDFLYSADGAKINGGNIANLFKNMPNALIRAQTIQDTPGEVRILLEVDKRIYKDEYDDILRNEFLHKFGEKSKVDIQHVEEIPREKSGKFRMIKNNVKEVNFR</sequence>
<proteinExistence type="predicted"/>
<dbReference type="Gene3D" id="3.40.50.12780">
    <property type="entry name" value="N-terminal domain of ligase-like"/>
    <property type="match status" value="1"/>
</dbReference>
<dbReference type="InterPro" id="IPR042099">
    <property type="entry name" value="ANL_N_sf"/>
</dbReference>
<gene>
    <name evidence="1" type="ORF">HF394_02565</name>
</gene>
<dbReference type="SUPFAM" id="SSF56801">
    <property type="entry name" value="Acetyl-CoA synthetase-like"/>
    <property type="match status" value="1"/>
</dbReference>
<reference evidence="2" key="2">
    <citation type="submission" date="2020-06" db="EMBL/GenBank/DDBJ databases">
        <title>Isolation of Planomicrobium glaciei.</title>
        <authorList>
            <person name="Malisova L."/>
            <person name="Safrankova R."/>
            <person name="Jakubu V."/>
            <person name="Spanelova P."/>
        </authorList>
    </citation>
    <scope>NUCLEOTIDE SEQUENCE [LARGE SCALE GENOMIC DNA]</scope>
    <source>
        <strain evidence="2">NRL-ATB46093</strain>
    </source>
</reference>
<dbReference type="PANTHER" id="PTHR36932">
    <property type="entry name" value="CAPSULAR POLYSACCHARIDE BIOSYNTHESIS PROTEIN"/>
    <property type="match status" value="1"/>
</dbReference>
<dbReference type="AlphaFoldDB" id="A0A7H8Q7T8"/>
<dbReference type="Proteomes" id="UP000509222">
    <property type="component" value="Chromosome"/>
</dbReference>